<organism evidence="10 11">
    <name type="scientific">Xylanimonas oleitrophica</name>
    <dbReference type="NCBI Taxonomy" id="2607479"/>
    <lineage>
        <taxon>Bacteria</taxon>
        <taxon>Bacillati</taxon>
        <taxon>Actinomycetota</taxon>
        <taxon>Actinomycetes</taxon>
        <taxon>Micrococcales</taxon>
        <taxon>Promicromonosporaceae</taxon>
        <taxon>Xylanimonas</taxon>
    </lineage>
</organism>
<feature type="transmembrane region" description="Helical" evidence="8">
    <location>
        <begin position="168"/>
        <end position="189"/>
    </location>
</feature>
<dbReference type="Proteomes" id="UP000248783">
    <property type="component" value="Unassembled WGS sequence"/>
</dbReference>
<evidence type="ECO:0000256" key="3">
    <source>
        <dbReference type="ARBA" id="ARBA00022475"/>
    </source>
</evidence>
<evidence type="ECO:0000256" key="6">
    <source>
        <dbReference type="ARBA" id="ARBA00023136"/>
    </source>
</evidence>
<keyword evidence="6 8" id="KW-0472">Membrane</keyword>
<protein>
    <submittedName>
        <fullName evidence="10">DedA family protein</fullName>
    </submittedName>
</protein>
<proteinExistence type="inferred from homology"/>
<reference evidence="10 11" key="1">
    <citation type="submission" date="2018-06" db="EMBL/GenBank/DDBJ databases">
        <title>Whole genome sequencing of a novel hydrocarbon degrading bacterial strain, PW21 isolated from oil contaminated produced water sample.</title>
        <authorList>
            <person name="Nagkirti P."/>
            <person name="Shaikh A."/>
            <person name="Gowdaman V."/>
            <person name="Engineer A.E."/>
            <person name="Dagar S."/>
            <person name="Dhakephalkar P.K."/>
        </authorList>
    </citation>
    <scope>NUCLEOTIDE SEQUENCE [LARGE SCALE GENOMIC DNA]</scope>
    <source>
        <strain evidence="10 11">PW21</strain>
    </source>
</reference>
<feature type="transmembrane region" description="Helical" evidence="8">
    <location>
        <begin position="137"/>
        <end position="162"/>
    </location>
</feature>
<comment type="similarity">
    <text evidence="2">Belongs to the DedA family.</text>
</comment>
<evidence type="ECO:0000256" key="2">
    <source>
        <dbReference type="ARBA" id="ARBA00010792"/>
    </source>
</evidence>
<accession>A0A2W5WVG6</accession>
<keyword evidence="11" id="KW-1185">Reference proteome</keyword>
<name>A0A2W5WVG6_9MICO</name>
<evidence type="ECO:0000256" key="7">
    <source>
        <dbReference type="SAM" id="MobiDB-lite"/>
    </source>
</evidence>
<evidence type="ECO:0000259" key="9">
    <source>
        <dbReference type="Pfam" id="PF09335"/>
    </source>
</evidence>
<dbReference type="GO" id="GO:0005886">
    <property type="term" value="C:plasma membrane"/>
    <property type="evidence" value="ECO:0007669"/>
    <property type="project" value="UniProtKB-SubCell"/>
</dbReference>
<evidence type="ECO:0000313" key="11">
    <source>
        <dbReference type="Proteomes" id="UP000248783"/>
    </source>
</evidence>
<evidence type="ECO:0000256" key="1">
    <source>
        <dbReference type="ARBA" id="ARBA00004651"/>
    </source>
</evidence>
<evidence type="ECO:0000256" key="4">
    <source>
        <dbReference type="ARBA" id="ARBA00022692"/>
    </source>
</evidence>
<dbReference type="RefSeq" id="WP_111249661.1">
    <property type="nucleotide sequence ID" value="NZ_QKWH01000001.1"/>
</dbReference>
<evidence type="ECO:0000256" key="5">
    <source>
        <dbReference type="ARBA" id="ARBA00022989"/>
    </source>
</evidence>
<gene>
    <name evidence="10" type="ORF">DNL40_02690</name>
</gene>
<dbReference type="InterPro" id="IPR032816">
    <property type="entry name" value="VTT_dom"/>
</dbReference>
<feature type="region of interest" description="Disordered" evidence="7">
    <location>
        <begin position="200"/>
        <end position="226"/>
    </location>
</feature>
<dbReference type="EMBL" id="QKWH01000001">
    <property type="protein sequence ID" value="PZR55297.1"/>
    <property type="molecule type" value="Genomic_DNA"/>
</dbReference>
<comment type="caution">
    <text evidence="10">The sequence shown here is derived from an EMBL/GenBank/DDBJ whole genome shotgun (WGS) entry which is preliminary data.</text>
</comment>
<comment type="subcellular location">
    <subcellularLocation>
        <location evidence="1">Cell membrane</location>
        <topology evidence="1">Multi-pass membrane protein</topology>
    </subcellularLocation>
</comment>
<dbReference type="AlphaFoldDB" id="A0A2W5WVG6"/>
<feature type="transmembrane region" description="Helical" evidence="8">
    <location>
        <begin position="7"/>
        <end position="27"/>
    </location>
</feature>
<keyword evidence="5 8" id="KW-1133">Transmembrane helix</keyword>
<dbReference type="InterPro" id="IPR051311">
    <property type="entry name" value="DedA_domain"/>
</dbReference>
<keyword evidence="4 8" id="KW-0812">Transmembrane</keyword>
<dbReference type="Pfam" id="PF09335">
    <property type="entry name" value="VTT_dom"/>
    <property type="match status" value="1"/>
</dbReference>
<evidence type="ECO:0000313" key="10">
    <source>
        <dbReference type="EMBL" id="PZR55297.1"/>
    </source>
</evidence>
<dbReference type="PANTHER" id="PTHR42709:SF6">
    <property type="entry name" value="UNDECAPRENYL PHOSPHATE TRANSPORTER A"/>
    <property type="match status" value="1"/>
</dbReference>
<dbReference type="PANTHER" id="PTHR42709">
    <property type="entry name" value="ALKALINE PHOSPHATASE LIKE PROTEIN"/>
    <property type="match status" value="1"/>
</dbReference>
<keyword evidence="3" id="KW-1003">Cell membrane</keyword>
<feature type="domain" description="VTT" evidence="9">
    <location>
        <begin position="34"/>
        <end position="156"/>
    </location>
</feature>
<sequence>MDALNAFVLDAAAGPWALGVLFLTAVVDGVLPPVPSEGVLVALAAVSAAGGGPPLALLVAVAGAGAWIGDNLAFLTGRWLGRRPAAGHPRLAAAVARAALALERRGGSVVLTARFVPVGRVAVSLAAGASGLAHRRFAALSALAALAWAVVTTAIGLWAGSWLGDQPLLAVVLAIAVGLLLGTAVDAVVRRARPVPADVLPVPGPQVEEDPDAGLVGAAPPPPRGP</sequence>
<evidence type="ECO:0000256" key="8">
    <source>
        <dbReference type="SAM" id="Phobius"/>
    </source>
</evidence>
<feature type="transmembrane region" description="Helical" evidence="8">
    <location>
        <begin position="39"/>
        <end position="68"/>
    </location>
</feature>